<dbReference type="GO" id="GO:0004860">
    <property type="term" value="F:protein kinase inhibitor activity"/>
    <property type="evidence" value="ECO:0007669"/>
    <property type="project" value="TreeGrafter"/>
</dbReference>
<feature type="region of interest" description="Disordered" evidence="4">
    <location>
        <begin position="125"/>
        <end position="147"/>
    </location>
</feature>
<dbReference type="GO" id="GO:0035556">
    <property type="term" value="P:intracellular signal transduction"/>
    <property type="evidence" value="ECO:0007669"/>
    <property type="project" value="UniProtKB-UniRule"/>
</dbReference>
<comment type="similarity">
    <text evidence="1 3">Belongs to the SH3BP5 family.</text>
</comment>
<keyword evidence="3" id="KW-0963">Cytoplasm</keyword>
<name>A0A4V5P966_MONMO</name>
<evidence type="ECO:0000256" key="2">
    <source>
        <dbReference type="ARBA" id="ARBA00023054"/>
    </source>
</evidence>
<comment type="subunit">
    <text evidence="3">Interacts with GDP-bound and nucleotide-free forms of RAB11A.</text>
</comment>
<feature type="region of interest" description="Disordered" evidence="4">
    <location>
        <begin position="171"/>
        <end position="201"/>
    </location>
</feature>
<dbReference type="Proteomes" id="UP000308365">
    <property type="component" value="Unassembled WGS sequence"/>
</dbReference>
<evidence type="ECO:0000313" key="6">
    <source>
        <dbReference type="Proteomes" id="UP000308365"/>
    </source>
</evidence>
<dbReference type="PANTHER" id="PTHR19423:SF1">
    <property type="entry name" value="SH3 DOMAIN-BINDING PROTEIN 5"/>
    <property type="match status" value="1"/>
</dbReference>
<reference evidence="6" key="1">
    <citation type="journal article" date="2019" name="IScience">
        <title>Narwhal Genome Reveals Long-Term Low Genetic Diversity despite Current Large Abundance Size.</title>
        <authorList>
            <person name="Westbury M.V."/>
            <person name="Petersen B."/>
            <person name="Garde E."/>
            <person name="Heide-Jorgensen M.P."/>
            <person name="Lorenzen E.D."/>
        </authorList>
    </citation>
    <scope>NUCLEOTIDE SEQUENCE [LARGE SCALE GENOMIC DNA]</scope>
</reference>
<dbReference type="GO" id="GO:0005085">
    <property type="term" value="F:guanyl-nucleotide exchange factor activity"/>
    <property type="evidence" value="ECO:0007669"/>
    <property type="project" value="UniProtKB-UniRule"/>
</dbReference>
<keyword evidence="2 3" id="KW-0175">Coiled coil</keyword>
<dbReference type="AlphaFoldDB" id="A0A4V5P966"/>
<accession>A0A4V5P966</accession>
<protein>
    <recommendedName>
        <fullName evidence="3">SH3 domain-binding protein 5</fullName>
        <shortName evidence="3">SH3BP-5</shortName>
    </recommendedName>
</protein>
<evidence type="ECO:0000256" key="4">
    <source>
        <dbReference type="SAM" id="MobiDB-lite"/>
    </source>
</evidence>
<dbReference type="Pfam" id="PF05276">
    <property type="entry name" value="SH3BP5"/>
    <property type="match status" value="1"/>
</dbReference>
<feature type="compositionally biased region" description="Polar residues" evidence="4">
    <location>
        <begin position="177"/>
        <end position="192"/>
    </location>
</feature>
<sequence length="219" mass="24375">MTFNQSTDDINRRETELEDICHKFCSVLVEATVKPDKLVKKTRKAVEDPKPYWEVRRAARLAQLEALRTTQDLLSRHGDYPRGRAVPAGGWQTAVRLGLAGDAESATQRVMEAELTKTAQGACDQVQHGHGPHVAAGGQTREDSGRPVGQAVMVKGEYKMALRNLETISDTMHEQQHASATRASQPRRQGQRWQRDHREPVGAQARAGCHFCGLRGFSR</sequence>
<evidence type="ECO:0000256" key="3">
    <source>
        <dbReference type="RuleBase" id="RU369054"/>
    </source>
</evidence>
<dbReference type="EMBL" id="RWIC01000366">
    <property type="protein sequence ID" value="TKC44840.1"/>
    <property type="molecule type" value="Genomic_DNA"/>
</dbReference>
<comment type="subcellular location">
    <subcellularLocation>
        <location evidence="3">Cytoplasm</location>
    </subcellularLocation>
    <text evidence="3">Colocalizes with RAB11A on cytoplasmic vesicle membranes.</text>
</comment>
<dbReference type="GO" id="GO:0005737">
    <property type="term" value="C:cytoplasm"/>
    <property type="evidence" value="ECO:0007669"/>
    <property type="project" value="UniProtKB-SubCell"/>
</dbReference>
<proteinExistence type="inferred from homology"/>
<keyword evidence="3" id="KW-0344">Guanine-nucleotide releasing factor</keyword>
<dbReference type="PANTHER" id="PTHR19423">
    <property type="entry name" value="SH3 DOMAIN-BINDING PROTEIN 5"/>
    <property type="match status" value="1"/>
</dbReference>
<comment type="caution">
    <text evidence="5">The sequence shown here is derived from an EMBL/GenBank/DDBJ whole genome shotgun (WGS) entry which is preliminary data.</text>
</comment>
<organism evidence="5 6">
    <name type="scientific">Monodon monoceros</name>
    <name type="common">Narwhal</name>
    <name type="synonym">Ceratodon monodon</name>
    <dbReference type="NCBI Taxonomy" id="40151"/>
    <lineage>
        <taxon>Eukaryota</taxon>
        <taxon>Metazoa</taxon>
        <taxon>Chordata</taxon>
        <taxon>Craniata</taxon>
        <taxon>Vertebrata</taxon>
        <taxon>Euteleostomi</taxon>
        <taxon>Mammalia</taxon>
        <taxon>Eutheria</taxon>
        <taxon>Laurasiatheria</taxon>
        <taxon>Artiodactyla</taxon>
        <taxon>Whippomorpha</taxon>
        <taxon>Cetacea</taxon>
        <taxon>Odontoceti</taxon>
        <taxon>Monodontidae</taxon>
        <taxon>Monodon</taxon>
    </lineage>
</organism>
<comment type="domain">
    <text evidence="3">The N-terminal half of the protein mediates interaction with RAB11A and functions as guanine nucleotide exchange factor. Four long alpha-helices (interrupted by a central kink) assemble into coiled coils, giving rise to a 'V' shape.</text>
</comment>
<evidence type="ECO:0000256" key="1">
    <source>
        <dbReference type="ARBA" id="ARBA00007796"/>
    </source>
</evidence>
<dbReference type="InterPro" id="IPR007940">
    <property type="entry name" value="SH3BP5"/>
</dbReference>
<comment type="function">
    <text evidence="3">Functions as guanine nucleotide exchange factor (GEF) for RAB11A.</text>
</comment>
<gene>
    <name evidence="5" type="ORF">EI555_020608</name>
</gene>
<dbReference type="GO" id="GO:0017124">
    <property type="term" value="F:SH3 domain binding"/>
    <property type="evidence" value="ECO:0007669"/>
    <property type="project" value="UniProtKB-UniRule"/>
</dbReference>
<evidence type="ECO:0000313" key="5">
    <source>
        <dbReference type="EMBL" id="TKC44840.1"/>
    </source>
</evidence>